<evidence type="ECO:0000313" key="3">
    <source>
        <dbReference type="Proteomes" id="UP000028631"/>
    </source>
</evidence>
<dbReference type="RefSeq" id="WP_032630380.1">
    <property type="nucleotide sequence ID" value="NZ_JPQU01000056.1"/>
</dbReference>
<dbReference type="Pfam" id="PF02627">
    <property type="entry name" value="CMD"/>
    <property type="match status" value="1"/>
</dbReference>
<dbReference type="InterPro" id="IPR004675">
    <property type="entry name" value="AhpD_core"/>
</dbReference>
<dbReference type="NCBIfam" id="TIGR00778">
    <property type="entry name" value="ahpD_dom"/>
    <property type="match status" value="1"/>
</dbReference>
<dbReference type="PANTHER" id="PTHR33930:SF2">
    <property type="entry name" value="BLR3452 PROTEIN"/>
    <property type="match status" value="1"/>
</dbReference>
<dbReference type="EMBL" id="JPQU01000056">
    <property type="protein sequence ID" value="KFE53536.1"/>
    <property type="molecule type" value="Genomic_DNA"/>
</dbReference>
<organism evidence="2 3">
    <name type="scientific">Pseudomonas syringae</name>
    <dbReference type="NCBI Taxonomy" id="317"/>
    <lineage>
        <taxon>Bacteria</taxon>
        <taxon>Pseudomonadati</taxon>
        <taxon>Pseudomonadota</taxon>
        <taxon>Gammaproteobacteria</taxon>
        <taxon>Pseudomonadales</taxon>
        <taxon>Pseudomonadaceae</taxon>
        <taxon>Pseudomonas</taxon>
    </lineage>
</organism>
<sequence>MIMLDWKEYKTQLMSGIGELKALSPDSVNGYLLASGAGGKTHHLDAKTRQLISLAVAVTTRCDGCIAVHSAEAVKEGATREEIAEALGVAIALNTGAALVYSVRALDAVAQVTSATDARG</sequence>
<dbReference type="PANTHER" id="PTHR33930">
    <property type="entry name" value="ALKYL HYDROPEROXIDE REDUCTASE AHPD"/>
    <property type="match status" value="1"/>
</dbReference>
<keyword evidence="2" id="KW-0575">Peroxidase</keyword>
<dbReference type="AlphaFoldDB" id="A0A085VDM3"/>
<name>A0A085VDM3_PSESX</name>
<dbReference type="InterPro" id="IPR003779">
    <property type="entry name" value="CMD-like"/>
</dbReference>
<reference evidence="2 3" key="1">
    <citation type="submission" date="2014-07" db="EMBL/GenBank/DDBJ databases">
        <title>Draft Genome Sequences of Environmental Pseudomonas syringae strains.</title>
        <authorList>
            <person name="Baltrus D.A."/>
            <person name="Berge O."/>
            <person name="Morris C."/>
        </authorList>
    </citation>
    <scope>NUCLEOTIDE SEQUENCE [LARGE SCALE GENOMIC DNA]</scope>
    <source>
        <strain evidence="2 3">GAW0119</strain>
    </source>
</reference>
<proteinExistence type="predicted"/>
<gene>
    <name evidence="2" type="ORF">IV01_19475</name>
</gene>
<evidence type="ECO:0000259" key="1">
    <source>
        <dbReference type="Pfam" id="PF02627"/>
    </source>
</evidence>
<keyword evidence="2" id="KW-0560">Oxidoreductase</keyword>
<comment type="caution">
    <text evidence="2">The sequence shown here is derived from an EMBL/GenBank/DDBJ whole genome shotgun (WGS) entry which is preliminary data.</text>
</comment>
<dbReference type="InterPro" id="IPR029032">
    <property type="entry name" value="AhpD-like"/>
</dbReference>
<dbReference type="Proteomes" id="UP000028631">
    <property type="component" value="Unassembled WGS sequence"/>
</dbReference>
<protein>
    <submittedName>
        <fullName evidence="2">Alkylhydroperoxidase</fullName>
    </submittedName>
</protein>
<dbReference type="OrthoDB" id="1683318at2"/>
<feature type="domain" description="Carboxymuconolactone decarboxylase-like" evidence="1">
    <location>
        <begin position="41"/>
        <end position="107"/>
    </location>
</feature>
<dbReference type="Gene3D" id="1.20.1290.10">
    <property type="entry name" value="AhpD-like"/>
    <property type="match status" value="1"/>
</dbReference>
<dbReference type="GO" id="GO:0051920">
    <property type="term" value="F:peroxiredoxin activity"/>
    <property type="evidence" value="ECO:0007669"/>
    <property type="project" value="InterPro"/>
</dbReference>
<dbReference type="SUPFAM" id="SSF69118">
    <property type="entry name" value="AhpD-like"/>
    <property type="match status" value="1"/>
</dbReference>
<keyword evidence="3" id="KW-1185">Reference proteome</keyword>
<accession>A0A085VDM3</accession>
<evidence type="ECO:0000313" key="2">
    <source>
        <dbReference type="EMBL" id="KFE53536.1"/>
    </source>
</evidence>